<protein>
    <recommendedName>
        <fullName evidence="5">Gti1/Pac2 family protein</fullName>
    </recommendedName>
</protein>
<dbReference type="AlphaFoldDB" id="A0A423X8J5"/>
<feature type="compositionally biased region" description="Low complexity" evidence="2">
    <location>
        <begin position="1"/>
        <end position="21"/>
    </location>
</feature>
<evidence type="ECO:0000256" key="1">
    <source>
        <dbReference type="ARBA" id="ARBA00008359"/>
    </source>
</evidence>
<feature type="compositionally biased region" description="Low complexity" evidence="2">
    <location>
        <begin position="147"/>
        <end position="156"/>
    </location>
</feature>
<proteinExistence type="inferred from homology"/>
<comment type="caution">
    <text evidence="3">The sequence shown here is derived from an EMBL/GenBank/DDBJ whole genome shotgun (WGS) entry which is preliminary data.</text>
</comment>
<dbReference type="Pfam" id="PF09729">
    <property type="entry name" value="Gti1_Pac2"/>
    <property type="match status" value="1"/>
</dbReference>
<feature type="compositionally biased region" description="Basic and acidic residues" evidence="2">
    <location>
        <begin position="126"/>
        <end position="139"/>
    </location>
</feature>
<organism evidence="3 4">
    <name type="scientific">Cytospora schulzeri</name>
    <dbReference type="NCBI Taxonomy" id="448051"/>
    <lineage>
        <taxon>Eukaryota</taxon>
        <taxon>Fungi</taxon>
        <taxon>Dikarya</taxon>
        <taxon>Ascomycota</taxon>
        <taxon>Pezizomycotina</taxon>
        <taxon>Sordariomycetes</taxon>
        <taxon>Sordariomycetidae</taxon>
        <taxon>Diaporthales</taxon>
        <taxon>Cytosporaceae</taxon>
        <taxon>Cytospora</taxon>
    </lineage>
</organism>
<comment type="similarity">
    <text evidence="1">Belongs to the MIT1/WOR1 family.</text>
</comment>
<dbReference type="PANTHER" id="PTHR28027">
    <property type="entry name" value="TRANSCRIPTIONAL REGULATOR MIT1"/>
    <property type="match status" value="1"/>
</dbReference>
<gene>
    <name evidence="3" type="ORF">VMCG_00048</name>
</gene>
<feature type="region of interest" description="Disordered" evidence="2">
    <location>
        <begin position="1"/>
        <end position="36"/>
    </location>
</feature>
<reference evidence="3 4" key="1">
    <citation type="submission" date="2015-09" db="EMBL/GenBank/DDBJ databases">
        <title>Host preference determinants of Valsa canker pathogens revealed by comparative genomics.</title>
        <authorList>
            <person name="Yin Z."/>
            <person name="Huang L."/>
        </authorList>
    </citation>
    <scope>NUCLEOTIDE SEQUENCE [LARGE SCALE GENOMIC DNA]</scope>
    <source>
        <strain evidence="3 4">03-1</strain>
    </source>
</reference>
<dbReference type="Proteomes" id="UP000283895">
    <property type="component" value="Unassembled WGS sequence"/>
</dbReference>
<feature type="region of interest" description="Disordered" evidence="2">
    <location>
        <begin position="126"/>
        <end position="156"/>
    </location>
</feature>
<evidence type="ECO:0000313" key="4">
    <source>
        <dbReference type="Proteomes" id="UP000283895"/>
    </source>
</evidence>
<accession>A0A423X8J5</accession>
<dbReference type="OrthoDB" id="5319641at2759"/>
<evidence type="ECO:0008006" key="5">
    <source>
        <dbReference type="Google" id="ProtNLM"/>
    </source>
</evidence>
<sequence>MDYYPVPQQNQARQPQQPQQPARKRPRPSAARAHAPPLAPTWYGIIETTEDAIRLFEAVLSGTLMHTSRRPHDRERDGLIRSGNVFIFEESSSGIKRWTDGRNWSPSRIQGNFLIYRELGDDLPPGEKKKAIKRKREDAPEPLDGPAAANHGQADAANQVDTLTRSLLGSLIDSYNFKAGGLMKKTISIDFNGTSHHLVSYYSFEDGYNGRLSTPSRDPWLSTLLPRLALMTNQDFRNEMEQENPVLLEAATVAEMAPTPSYGYAPQQPLAQMPNNMAVQPYNTTGQFHMAVPMDQHIVPSPPHLMGHHPAHDTSGPVSWGMQTPQSMHHSYHHQLPYQTPQAVVPQQQMSPAVEFPGYGMGFDMQ</sequence>
<name>A0A423X8J5_9PEZI</name>
<dbReference type="GO" id="GO:0003677">
    <property type="term" value="F:DNA binding"/>
    <property type="evidence" value="ECO:0007669"/>
    <property type="project" value="TreeGrafter"/>
</dbReference>
<dbReference type="EMBL" id="LKEA01000001">
    <property type="protein sequence ID" value="ROW12106.1"/>
    <property type="molecule type" value="Genomic_DNA"/>
</dbReference>
<dbReference type="PANTHER" id="PTHR28027:SF2">
    <property type="entry name" value="TRANSCRIPTIONAL REGULATOR MIT1"/>
    <property type="match status" value="1"/>
</dbReference>
<evidence type="ECO:0000313" key="3">
    <source>
        <dbReference type="EMBL" id="ROW12106.1"/>
    </source>
</evidence>
<evidence type="ECO:0000256" key="2">
    <source>
        <dbReference type="SAM" id="MobiDB-lite"/>
    </source>
</evidence>
<keyword evidence="4" id="KW-1185">Reference proteome</keyword>
<dbReference type="InterPro" id="IPR018608">
    <property type="entry name" value="Gti1/Pac2"/>
</dbReference>